<comment type="function">
    <text evidence="1">Odorant receptor.</text>
</comment>
<evidence type="ECO:0000256" key="4">
    <source>
        <dbReference type="ARBA" id="ARBA00008978"/>
    </source>
</evidence>
<reference evidence="23" key="1">
    <citation type="submission" date="2012-07" db="EMBL/GenBank/DDBJ databases">
        <title>Genome of the Chinese tree shrew, a rising model animal genetically related to primates.</title>
        <authorList>
            <person name="Zhang G."/>
            <person name="Fan Y."/>
            <person name="Yao Y."/>
            <person name="Huang Z."/>
        </authorList>
    </citation>
    <scope>NUCLEOTIDE SEQUENCE [LARGE SCALE GENOMIC DNA]</scope>
</reference>
<dbReference type="PANTHER" id="PTHR26450:SF386">
    <property type="entry name" value="OLFACTORY RECEPTOR"/>
    <property type="match status" value="1"/>
</dbReference>
<dbReference type="EMBL" id="KB320452">
    <property type="protein sequence ID" value="ELW71820.1"/>
    <property type="molecule type" value="Genomic_DNA"/>
</dbReference>
<evidence type="ECO:0000259" key="21">
    <source>
        <dbReference type="PROSITE" id="PS50262"/>
    </source>
</evidence>
<keyword evidence="11 20" id="KW-1133">Transmembrane helix</keyword>
<dbReference type="InterPro" id="IPR000276">
    <property type="entry name" value="GPCR_Rhodpsn"/>
</dbReference>
<comment type="catalytic activity">
    <reaction evidence="17">
        <text>O-phospho-L-seryl-[protein] + H2O = L-seryl-[protein] + phosphate</text>
        <dbReference type="Rhea" id="RHEA:20629"/>
        <dbReference type="Rhea" id="RHEA-COMP:9863"/>
        <dbReference type="Rhea" id="RHEA-COMP:11604"/>
        <dbReference type="ChEBI" id="CHEBI:15377"/>
        <dbReference type="ChEBI" id="CHEBI:29999"/>
        <dbReference type="ChEBI" id="CHEBI:43474"/>
        <dbReference type="ChEBI" id="CHEBI:83421"/>
        <dbReference type="EC" id="3.1.3.16"/>
    </reaction>
</comment>
<dbReference type="InterPro" id="IPR050402">
    <property type="entry name" value="OR51/52/56-like"/>
</dbReference>
<evidence type="ECO:0000256" key="7">
    <source>
        <dbReference type="ARBA" id="ARBA00022692"/>
    </source>
</evidence>
<dbReference type="GO" id="GO:0004722">
    <property type="term" value="F:protein serine/threonine phosphatase activity"/>
    <property type="evidence" value="ECO:0007669"/>
    <property type="project" value="UniProtKB-EC"/>
</dbReference>
<keyword evidence="7 19" id="KW-0812">Transmembrane</keyword>
<accession>L9L9N9</accession>
<evidence type="ECO:0000256" key="13">
    <source>
        <dbReference type="ARBA" id="ARBA00023136"/>
    </source>
</evidence>
<evidence type="ECO:0000256" key="15">
    <source>
        <dbReference type="ARBA" id="ARBA00023224"/>
    </source>
</evidence>
<dbReference type="STRING" id="246437.L9L9N9"/>
<feature type="domain" description="G-protein coupled receptors family 1 profile" evidence="21">
    <location>
        <begin position="97"/>
        <end position="348"/>
    </location>
</feature>
<dbReference type="Gene3D" id="3.40.50.2300">
    <property type="match status" value="1"/>
</dbReference>
<feature type="transmembrane region" description="Helical" evidence="20">
    <location>
        <begin position="196"/>
        <end position="219"/>
    </location>
</feature>
<dbReference type="PROSITE" id="PS50262">
    <property type="entry name" value="G_PROTEIN_RECEP_F1_2"/>
    <property type="match status" value="1"/>
</dbReference>
<comment type="similarity">
    <text evidence="4">Belongs to the SSU72 phosphatase family.</text>
</comment>
<dbReference type="Pfam" id="PF04722">
    <property type="entry name" value="Ssu72"/>
    <property type="match status" value="1"/>
</dbReference>
<comment type="similarity">
    <text evidence="19">Belongs to the G-protein coupled receptor 1 family.</text>
</comment>
<dbReference type="GO" id="GO:0006397">
    <property type="term" value="P:mRNA processing"/>
    <property type="evidence" value="ECO:0007669"/>
    <property type="project" value="UniProtKB-KW"/>
</dbReference>
<keyword evidence="20" id="KW-1003">Cell membrane</keyword>
<name>L9L9N9_TUPCH</name>
<feature type="transmembrane region" description="Helical" evidence="20">
    <location>
        <begin position="328"/>
        <end position="350"/>
    </location>
</feature>
<comment type="catalytic activity">
    <reaction evidence="18">
        <text>O-phospho-L-threonyl-[protein] + H2O = L-threonyl-[protein] + phosphate</text>
        <dbReference type="Rhea" id="RHEA:47004"/>
        <dbReference type="Rhea" id="RHEA-COMP:11060"/>
        <dbReference type="Rhea" id="RHEA-COMP:11605"/>
        <dbReference type="ChEBI" id="CHEBI:15377"/>
        <dbReference type="ChEBI" id="CHEBI:30013"/>
        <dbReference type="ChEBI" id="CHEBI:43474"/>
        <dbReference type="ChEBI" id="CHEBI:61977"/>
        <dbReference type="EC" id="3.1.3.16"/>
    </reaction>
</comment>
<dbReference type="GO" id="GO:0004984">
    <property type="term" value="F:olfactory receptor activity"/>
    <property type="evidence" value="ECO:0007669"/>
    <property type="project" value="InterPro"/>
</dbReference>
<protein>
    <recommendedName>
        <fullName evidence="20">Olfactory receptor</fullName>
    </recommendedName>
</protein>
<keyword evidence="15 19" id="KW-0807">Transducer</keyword>
<evidence type="ECO:0000256" key="10">
    <source>
        <dbReference type="ARBA" id="ARBA00022912"/>
    </source>
</evidence>
<keyword evidence="10" id="KW-0904">Protein phosphatase</keyword>
<keyword evidence="23" id="KW-1185">Reference proteome</keyword>
<dbReference type="Gene3D" id="1.20.1070.10">
    <property type="entry name" value="Rhodopsin 7-helix transmembrane proteins"/>
    <property type="match status" value="1"/>
</dbReference>
<reference evidence="23" key="2">
    <citation type="journal article" date="2013" name="Nat. Commun.">
        <title>Genome of the Chinese tree shrew.</title>
        <authorList>
            <person name="Fan Y."/>
            <person name="Huang Z.Y."/>
            <person name="Cao C.C."/>
            <person name="Chen C.S."/>
            <person name="Chen Y.X."/>
            <person name="Fan D.D."/>
            <person name="He J."/>
            <person name="Hou H.L."/>
            <person name="Hu L."/>
            <person name="Hu X.T."/>
            <person name="Jiang X.T."/>
            <person name="Lai R."/>
            <person name="Lang Y.S."/>
            <person name="Liang B."/>
            <person name="Liao S.G."/>
            <person name="Mu D."/>
            <person name="Ma Y.Y."/>
            <person name="Niu Y.Y."/>
            <person name="Sun X.Q."/>
            <person name="Xia J.Q."/>
            <person name="Xiao J."/>
            <person name="Xiong Z.Q."/>
            <person name="Xu L."/>
            <person name="Yang L."/>
            <person name="Zhang Y."/>
            <person name="Zhao W."/>
            <person name="Zhao X.D."/>
            <person name="Zheng Y.T."/>
            <person name="Zhou J.M."/>
            <person name="Zhu Y.B."/>
            <person name="Zhang G.J."/>
            <person name="Wang J."/>
            <person name="Yao Y.G."/>
        </authorList>
    </citation>
    <scope>NUCLEOTIDE SEQUENCE [LARGE SCALE GENOMIC DNA]</scope>
</reference>
<dbReference type="CDD" id="cd15221">
    <property type="entry name" value="7tmA_OR52B-like"/>
    <property type="match status" value="1"/>
</dbReference>
<feature type="transmembrane region" description="Helical" evidence="20">
    <location>
        <begin position="154"/>
        <end position="176"/>
    </location>
</feature>
<dbReference type="InParanoid" id="L9L9N9"/>
<evidence type="ECO:0000256" key="1">
    <source>
        <dbReference type="ARBA" id="ARBA00002936"/>
    </source>
</evidence>
<feature type="transmembrane region" description="Helical" evidence="20">
    <location>
        <begin position="116"/>
        <end position="142"/>
    </location>
</feature>
<evidence type="ECO:0000256" key="16">
    <source>
        <dbReference type="ARBA" id="ARBA00023242"/>
    </source>
</evidence>
<dbReference type="InterPro" id="IPR017452">
    <property type="entry name" value="GPCR_Rhodpsn_7TM"/>
</dbReference>
<proteinExistence type="inferred from homology"/>
<dbReference type="PROSITE" id="PS00237">
    <property type="entry name" value="G_PROTEIN_RECEP_F1_1"/>
    <property type="match status" value="1"/>
</dbReference>
<dbReference type="PRINTS" id="PR00245">
    <property type="entry name" value="OLFACTORYR"/>
</dbReference>
<gene>
    <name evidence="22" type="ORF">TREES_T100008429</name>
</gene>
<evidence type="ECO:0000256" key="2">
    <source>
        <dbReference type="ARBA" id="ARBA00004123"/>
    </source>
</evidence>
<keyword evidence="12 19" id="KW-0297">G-protein coupled receptor</keyword>
<evidence type="ECO:0000313" key="23">
    <source>
        <dbReference type="Proteomes" id="UP000011518"/>
    </source>
</evidence>
<dbReference type="InterPro" id="IPR000725">
    <property type="entry name" value="Olfact_rcpt"/>
</dbReference>
<keyword evidence="13 20" id="KW-0472">Membrane</keyword>
<keyword evidence="16" id="KW-0539">Nucleus</keyword>
<comment type="subcellular location">
    <subcellularLocation>
        <location evidence="20">Cell membrane</location>
        <topology evidence="20">Multi-pass membrane protein</topology>
    </subcellularLocation>
    <subcellularLocation>
        <location evidence="3">Membrane</location>
        <topology evidence="3">Multi-pass membrane protein</topology>
    </subcellularLocation>
    <subcellularLocation>
        <location evidence="2">Nucleus</location>
    </subcellularLocation>
</comment>
<evidence type="ECO:0000313" key="22">
    <source>
        <dbReference type="EMBL" id="ELW71820.1"/>
    </source>
</evidence>
<keyword evidence="14 19" id="KW-0675">Receptor</keyword>
<dbReference type="Proteomes" id="UP000011518">
    <property type="component" value="Unassembled WGS sequence"/>
</dbReference>
<evidence type="ECO:0000256" key="9">
    <source>
        <dbReference type="ARBA" id="ARBA00022801"/>
    </source>
</evidence>
<keyword evidence="6" id="KW-0507">mRNA processing</keyword>
<dbReference type="GO" id="GO:0005634">
    <property type="term" value="C:nucleus"/>
    <property type="evidence" value="ECO:0007669"/>
    <property type="project" value="UniProtKB-SubCell"/>
</dbReference>
<dbReference type="eggNOG" id="ENOG502RTZX">
    <property type="taxonomic scope" value="Eukaryota"/>
</dbReference>
<evidence type="ECO:0000256" key="3">
    <source>
        <dbReference type="ARBA" id="ARBA00004141"/>
    </source>
</evidence>
<evidence type="ECO:0000256" key="8">
    <source>
        <dbReference type="ARBA" id="ARBA00022725"/>
    </source>
</evidence>
<dbReference type="PRINTS" id="PR00237">
    <property type="entry name" value="GPCRRHODOPSN"/>
</dbReference>
<evidence type="ECO:0000256" key="17">
    <source>
        <dbReference type="ARBA" id="ARBA00047761"/>
    </source>
</evidence>
<evidence type="ECO:0000256" key="11">
    <source>
        <dbReference type="ARBA" id="ARBA00022989"/>
    </source>
</evidence>
<evidence type="ECO:0000256" key="18">
    <source>
        <dbReference type="ARBA" id="ARBA00048336"/>
    </source>
</evidence>
<keyword evidence="5 20" id="KW-0716">Sensory transduction</keyword>
<feature type="transmembrane region" description="Helical" evidence="20">
    <location>
        <begin position="81"/>
        <end position="104"/>
    </location>
</feature>
<evidence type="ECO:0000256" key="14">
    <source>
        <dbReference type="ARBA" id="ARBA00023170"/>
    </source>
</evidence>
<sequence length="368" mass="41474">MSSSLLREQETFQPVHVINVDIKDTQEEATLGAFLICELFQCLQRTEDMEDSVGMPILNHTGVSHTVFHLLGIPGLEDQQVWISIPYLISYIIALLGNSLLIFIILTKRSLHEPMYLFLCMLAGVDIVLSTTTVPQALAIFWFHAGQISLDRCITQLFCLHSTFVSESGILLVMAFDRYIAICYPLRYTSVMTNGLIGKIGVTVFLRSYGTVFPVIFLAKRLTFCKGNILSNTGCTHIFLARISCDDIRINMWYGFFVLMSTVVLDIVLIFVSYVLILHAVFRIPSQDARYKALNTCGSHVCVIILFYGPGIFTTLTQRFGRHIAPHIHILLANVCTLAPPMLNPIIYGVKTKQIRDQVFHALFTKQK</sequence>
<dbReference type="PANTHER" id="PTHR26450">
    <property type="entry name" value="OLFACTORY RECEPTOR 56B1-RELATED"/>
    <property type="match status" value="1"/>
</dbReference>
<dbReference type="GO" id="GO:0005886">
    <property type="term" value="C:plasma membrane"/>
    <property type="evidence" value="ECO:0007669"/>
    <property type="project" value="UniProtKB-SubCell"/>
</dbReference>
<feature type="transmembrane region" description="Helical" evidence="20">
    <location>
        <begin position="256"/>
        <end position="281"/>
    </location>
</feature>
<dbReference type="FunFam" id="1.20.1070.10:FF:000006">
    <property type="entry name" value="Olfactory receptor"/>
    <property type="match status" value="1"/>
</dbReference>
<dbReference type="InterPro" id="IPR006811">
    <property type="entry name" value="RNA_pol_II_suA"/>
</dbReference>
<evidence type="ECO:0000256" key="5">
    <source>
        <dbReference type="ARBA" id="ARBA00022606"/>
    </source>
</evidence>
<dbReference type="Pfam" id="PF13853">
    <property type="entry name" value="7tm_4"/>
    <property type="match status" value="1"/>
</dbReference>
<feature type="transmembrane region" description="Helical" evidence="20">
    <location>
        <begin position="293"/>
        <end position="316"/>
    </location>
</feature>
<keyword evidence="8 20" id="KW-0552">Olfaction</keyword>
<organism evidence="22 23">
    <name type="scientific">Tupaia chinensis</name>
    <name type="common">Chinese tree shrew</name>
    <name type="synonym">Tupaia belangeri chinensis</name>
    <dbReference type="NCBI Taxonomy" id="246437"/>
    <lineage>
        <taxon>Eukaryota</taxon>
        <taxon>Metazoa</taxon>
        <taxon>Chordata</taxon>
        <taxon>Craniata</taxon>
        <taxon>Vertebrata</taxon>
        <taxon>Euteleostomi</taxon>
        <taxon>Mammalia</taxon>
        <taxon>Eutheria</taxon>
        <taxon>Euarchontoglires</taxon>
        <taxon>Scandentia</taxon>
        <taxon>Tupaiidae</taxon>
        <taxon>Tupaia</taxon>
    </lineage>
</organism>
<keyword evidence="9" id="KW-0378">Hydrolase</keyword>
<dbReference type="AlphaFoldDB" id="L9L9N9"/>
<dbReference type="GO" id="GO:0004930">
    <property type="term" value="F:G protein-coupled receptor activity"/>
    <property type="evidence" value="ECO:0007669"/>
    <property type="project" value="UniProtKB-KW"/>
</dbReference>
<evidence type="ECO:0000256" key="20">
    <source>
        <dbReference type="RuleBase" id="RU363047"/>
    </source>
</evidence>
<evidence type="ECO:0000256" key="19">
    <source>
        <dbReference type="RuleBase" id="RU000688"/>
    </source>
</evidence>
<evidence type="ECO:0000256" key="12">
    <source>
        <dbReference type="ARBA" id="ARBA00023040"/>
    </source>
</evidence>
<dbReference type="SUPFAM" id="SSF81321">
    <property type="entry name" value="Family A G protein-coupled receptor-like"/>
    <property type="match status" value="1"/>
</dbReference>
<evidence type="ECO:0000256" key="6">
    <source>
        <dbReference type="ARBA" id="ARBA00022664"/>
    </source>
</evidence>